<evidence type="ECO:0000313" key="13">
    <source>
        <dbReference type="Proteomes" id="UP000261540"/>
    </source>
</evidence>
<keyword evidence="4 9" id="KW-1133">Transmembrane helix</keyword>
<dbReference type="InterPro" id="IPR003599">
    <property type="entry name" value="Ig_sub"/>
</dbReference>
<dbReference type="GO" id="GO:0098632">
    <property type="term" value="F:cell-cell adhesion mediator activity"/>
    <property type="evidence" value="ECO:0007669"/>
    <property type="project" value="InterPro"/>
</dbReference>
<evidence type="ECO:0000256" key="9">
    <source>
        <dbReference type="SAM" id="Phobius"/>
    </source>
</evidence>
<evidence type="ECO:0000256" key="3">
    <source>
        <dbReference type="ARBA" id="ARBA00022729"/>
    </source>
</evidence>
<evidence type="ECO:0000256" key="4">
    <source>
        <dbReference type="ARBA" id="ARBA00022989"/>
    </source>
</evidence>
<keyword evidence="13" id="KW-1185">Reference proteome</keyword>
<proteinExistence type="predicted"/>
<evidence type="ECO:0000313" key="12">
    <source>
        <dbReference type="Ensembl" id="ENSPKIP00000029364.1"/>
    </source>
</evidence>
<dbReference type="InterPro" id="IPR047164">
    <property type="entry name" value="OX2G-like"/>
</dbReference>
<comment type="subcellular location">
    <subcellularLocation>
        <location evidence="1">Membrane</location>
        <topology evidence="1">Single-pass membrane protein</topology>
    </subcellularLocation>
</comment>
<reference evidence="12" key="1">
    <citation type="submission" date="2025-08" db="UniProtKB">
        <authorList>
            <consortium name="Ensembl"/>
        </authorList>
    </citation>
    <scope>IDENTIFICATION</scope>
</reference>
<dbReference type="Pfam" id="PF08205">
    <property type="entry name" value="C2-set_2"/>
    <property type="match status" value="1"/>
</dbReference>
<dbReference type="GO" id="GO:0030424">
    <property type="term" value="C:axon"/>
    <property type="evidence" value="ECO:0007669"/>
    <property type="project" value="TreeGrafter"/>
</dbReference>
<keyword evidence="3 10" id="KW-0732">Signal</keyword>
<evidence type="ECO:0000256" key="1">
    <source>
        <dbReference type="ARBA" id="ARBA00004167"/>
    </source>
</evidence>
<evidence type="ECO:0000256" key="7">
    <source>
        <dbReference type="ARBA" id="ARBA00023180"/>
    </source>
</evidence>
<feature type="domain" description="Ig-like" evidence="11">
    <location>
        <begin position="22"/>
        <end position="124"/>
    </location>
</feature>
<sequence>MYFMFTFMNFMLSLIWISHGFAELVRTQQLVMASLGEDVNLKCELTKQRNVKQVTWQRVSEQKSENMAIYSERFGATVTWPFRKNVNFLEIGLQQCSIVIRRVQWSDESCYKCLFNLIPDGDISGRTCLKIYELHKPIFVVKPVSGESKLLLTCSATGRPAPELSWDIEDTALEHSTTYNQNGTITVNKTATAHVTSRHFAKTTQIKCAALNQYGKRNENFVTIPNDEMLSNKACADIWFVVSGVLGILCVMGLGFYLQRKICSRRKSASGGSTLQGHKYVPLLGITEHQL</sequence>
<keyword evidence="8" id="KW-0393">Immunoglobulin domain</keyword>
<evidence type="ECO:0000256" key="5">
    <source>
        <dbReference type="ARBA" id="ARBA00023136"/>
    </source>
</evidence>
<protein>
    <recommendedName>
        <fullName evidence="11">Ig-like domain-containing protein</fullName>
    </recommendedName>
</protein>
<dbReference type="PROSITE" id="PS50835">
    <property type="entry name" value="IG_LIKE"/>
    <property type="match status" value="2"/>
</dbReference>
<feature type="domain" description="Ig-like" evidence="11">
    <location>
        <begin position="137"/>
        <end position="223"/>
    </location>
</feature>
<accession>A0A3B3SF27</accession>
<dbReference type="InterPro" id="IPR013162">
    <property type="entry name" value="CD80_C2-set"/>
</dbReference>
<dbReference type="GO" id="GO:0043025">
    <property type="term" value="C:neuronal cell body"/>
    <property type="evidence" value="ECO:0007669"/>
    <property type="project" value="TreeGrafter"/>
</dbReference>
<dbReference type="InterPro" id="IPR013106">
    <property type="entry name" value="Ig_V-set"/>
</dbReference>
<dbReference type="PANTHER" id="PTHR46841:SF7">
    <property type="entry name" value="IG-LIKE DOMAIN-CONTAINING PROTEIN"/>
    <property type="match status" value="1"/>
</dbReference>
<dbReference type="GeneTree" id="ENSGT00530000063970"/>
<dbReference type="GO" id="GO:0009986">
    <property type="term" value="C:cell surface"/>
    <property type="evidence" value="ECO:0007669"/>
    <property type="project" value="TreeGrafter"/>
</dbReference>
<dbReference type="GO" id="GO:0150079">
    <property type="term" value="P:negative regulation of neuroinflammatory response"/>
    <property type="evidence" value="ECO:0007669"/>
    <property type="project" value="TreeGrafter"/>
</dbReference>
<dbReference type="SMART" id="SM00409">
    <property type="entry name" value="IG"/>
    <property type="match status" value="1"/>
</dbReference>
<name>A0A3B3SF27_9TELE</name>
<evidence type="ECO:0000256" key="2">
    <source>
        <dbReference type="ARBA" id="ARBA00022692"/>
    </source>
</evidence>
<feature type="transmembrane region" description="Helical" evidence="9">
    <location>
        <begin position="238"/>
        <end position="258"/>
    </location>
</feature>
<dbReference type="InterPro" id="IPR036179">
    <property type="entry name" value="Ig-like_dom_sf"/>
</dbReference>
<feature type="signal peptide" evidence="10">
    <location>
        <begin position="1"/>
        <end position="22"/>
    </location>
</feature>
<dbReference type="InterPro" id="IPR013783">
    <property type="entry name" value="Ig-like_fold"/>
</dbReference>
<dbReference type="Pfam" id="PF07686">
    <property type="entry name" value="V-set"/>
    <property type="match status" value="1"/>
</dbReference>
<evidence type="ECO:0000259" key="11">
    <source>
        <dbReference type="PROSITE" id="PS50835"/>
    </source>
</evidence>
<feature type="chain" id="PRO_5017264917" description="Ig-like domain-containing protein" evidence="10">
    <location>
        <begin position="23"/>
        <end position="291"/>
    </location>
</feature>
<dbReference type="AlphaFoldDB" id="A0A3B3SF27"/>
<evidence type="ECO:0000256" key="8">
    <source>
        <dbReference type="ARBA" id="ARBA00023319"/>
    </source>
</evidence>
<keyword evidence="7" id="KW-0325">Glycoprotein</keyword>
<evidence type="ECO:0000256" key="6">
    <source>
        <dbReference type="ARBA" id="ARBA00023157"/>
    </source>
</evidence>
<dbReference type="SUPFAM" id="SSF48726">
    <property type="entry name" value="Immunoglobulin"/>
    <property type="match status" value="2"/>
</dbReference>
<dbReference type="Ensembl" id="ENSPKIT00000010161.1">
    <property type="protein sequence ID" value="ENSPKIP00000029364.1"/>
    <property type="gene ID" value="ENSPKIG00000010645.1"/>
</dbReference>
<dbReference type="Proteomes" id="UP000261540">
    <property type="component" value="Unplaced"/>
</dbReference>
<dbReference type="InterPro" id="IPR007110">
    <property type="entry name" value="Ig-like_dom"/>
</dbReference>
<dbReference type="Gene3D" id="2.60.40.10">
    <property type="entry name" value="Immunoglobulins"/>
    <property type="match status" value="2"/>
</dbReference>
<dbReference type="GO" id="GO:0016020">
    <property type="term" value="C:membrane"/>
    <property type="evidence" value="ECO:0007669"/>
    <property type="project" value="UniProtKB-SubCell"/>
</dbReference>
<evidence type="ECO:0000256" key="10">
    <source>
        <dbReference type="SAM" id="SignalP"/>
    </source>
</evidence>
<keyword evidence="2 9" id="KW-0812">Transmembrane</keyword>
<keyword evidence="5 9" id="KW-0472">Membrane</keyword>
<keyword evidence="6" id="KW-1015">Disulfide bond</keyword>
<organism evidence="12 13">
    <name type="scientific">Paramormyrops kingsleyae</name>
    <dbReference type="NCBI Taxonomy" id="1676925"/>
    <lineage>
        <taxon>Eukaryota</taxon>
        <taxon>Metazoa</taxon>
        <taxon>Chordata</taxon>
        <taxon>Craniata</taxon>
        <taxon>Vertebrata</taxon>
        <taxon>Euteleostomi</taxon>
        <taxon>Actinopterygii</taxon>
        <taxon>Neopterygii</taxon>
        <taxon>Teleostei</taxon>
        <taxon>Osteoglossocephala</taxon>
        <taxon>Osteoglossomorpha</taxon>
        <taxon>Osteoglossiformes</taxon>
        <taxon>Mormyridae</taxon>
        <taxon>Paramormyrops</taxon>
    </lineage>
</organism>
<dbReference type="GO" id="GO:0034113">
    <property type="term" value="P:heterotypic cell-cell adhesion"/>
    <property type="evidence" value="ECO:0007669"/>
    <property type="project" value="TreeGrafter"/>
</dbReference>
<reference evidence="12" key="2">
    <citation type="submission" date="2025-09" db="UniProtKB">
        <authorList>
            <consortium name="Ensembl"/>
        </authorList>
    </citation>
    <scope>IDENTIFICATION</scope>
</reference>
<dbReference type="PANTHER" id="PTHR46841">
    <property type="entry name" value="OX-2 MEMBRANE GLYCOPROTEIN"/>
    <property type="match status" value="1"/>
</dbReference>